<dbReference type="PANTHER" id="PTHR33121:SF76">
    <property type="entry name" value="SIGNALING PROTEIN"/>
    <property type="match status" value="1"/>
</dbReference>
<dbReference type="OrthoDB" id="581425at2"/>
<dbReference type="RefSeq" id="WP_091496997.1">
    <property type="nucleotide sequence ID" value="NZ_FODJ01000005.1"/>
</dbReference>
<dbReference type="GO" id="GO:0071111">
    <property type="term" value="F:cyclic-guanylate-specific phosphodiesterase activity"/>
    <property type="evidence" value="ECO:0007669"/>
    <property type="project" value="InterPro"/>
</dbReference>
<reference evidence="2 3" key="1">
    <citation type="submission" date="2016-10" db="EMBL/GenBank/DDBJ databases">
        <authorList>
            <person name="de Groot N.N."/>
        </authorList>
    </citation>
    <scope>NUCLEOTIDE SEQUENCE [LARGE SCALE GENOMIC DNA]</scope>
    <source>
        <strain evidence="2 3">CGMCC 1.10434</strain>
    </source>
</reference>
<dbReference type="Gene3D" id="3.20.20.450">
    <property type="entry name" value="EAL domain"/>
    <property type="match status" value="1"/>
</dbReference>
<evidence type="ECO:0000259" key="1">
    <source>
        <dbReference type="PROSITE" id="PS50883"/>
    </source>
</evidence>
<organism evidence="2 3">
    <name type="scientific">Amphibacillus marinus</name>
    <dbReference type="NCBI Taxonomy" id="872970"/>
    <lineage>
        <taxon>Bacteria</taxon>
        <taxon>Bacillati</taxon>
        <taxon>Bacillota</taxon>
        <taxon>Bacilli</taxon>
        <taxon>Bacillales</taxon>
        <taxon>Bacillaceae</taxon>
        <taxon>Amphibacillus</taxon>
    </lineage>
</organism>
<dbReference type="InterPro" id="IPR050706">
    <property type="entry name" value="Cyclic-di-GMP_PDE-like"/>
</dbReference>
<dbReference type="CDD" id="cd01948">
    <property type="entry name" value="EAL"/>
    <property type="match status" value="1"/>
</dbReference>
<name>A0A1H8N5V7_9BACI</name>
<dbReference type="PROSITE" id="PS50883">
    <property type="entry name" value="EAL"/>
    <property type="match status" value="1"/>
</dbReference>
<sequence length="236" mass="27188">MTINQHINETSFSHHFQPIIYLPRQQYIGYEALYRSSAYPNPECAFAAAKQVHRLFDLDTASMQKAIQVFAAAQHVKDQRLFINAYPSTLLDDRFLTFIQQTIQQAKLEPEQLVIEISEAEQINSPTFFQRIKLLKQFGFSIALDDVGKGYANFNALINIEADFIKLDRLFSAQLHNHERKQALLRLFHSFCESQGMQLILEGIETEQEYLAARKLNVAFGQGFYLGRPDTFTNSE</sequence>
<dbReference type="InterPro" id="IPR001633">
    <property type="entry name" value="EAL_dom"/>
</dbReference>
<dbReference type="PANTHER" id="PTHR33121">
    <property type="entry name" value="CYCLIC DI-GMP PHOSPHODIESTERASE PDEF"/>
    <property type="match status" value="1"/>
</dbReference>
<dbReference type="Pfam" id="PF00563">
    <property type="entry name" value="EAL"/>
    <property type="match status" value="1"/>
</dbReference>
<dbReference type="SUPFAM" id="SSF141868">
    <property type="entry name" value="EAL domain-like"/>
    <property type="match status" value="1"/>
</dbReference>
<evidence type="ECO:0000313" key="2">
    <source>
        <dbReference type="EMBL" id="SEO24942.1"/>
    </source>
</evidence>
<dbReference type="Proteomes" id="UP000199300">
    <property type="component" value="Unassembled WGS sequence"/>
</dbReference>
<dbReference type="STRING" id="872970.SAMN04488134_105135"/>
<protein>
    <submittedName>
        <fullName evidence="2">EAL domain, c-di-GMP-specific phosphodiesterase class I (Or its enzymatically inactive variant)</fullName>
    </submittedName>
</protein>
<dbReference type="InterPro" id="IPR035919">
    <property type="entry name" value="EAL_sf"/>
</dbReference>
<dbReference type="AlphaFoldDB" id="A0A1H8N5V7"/>
<dbReference type="EMBL" id="FODJ01000005">
    <property type="protein sequence ID" value="SEO24942.1"/>
    <property type="molecule type" value="Genomic_DNA"/>
</dbReference>
<evidence type="ECO:0000313" key="3">
    <source>
        <dbReference type="Proteomes" id="UP000199300"/>
    </source>
</evidence>
<gene>
    <name evidence="2" type="ORF">SAMN04488134_105135</name>
</gene>
<dbReference type="SMART" id="SM00052">
    <property type="entry name" value="EAL"/>
    <property type="match status" value="1"/>
</dbReference>
<keyword evidence="3" id="KW-1185">Reference proteome</keyword>
<proteinExistence type="predicted"/>
<accession>A0A1H8N5V7</accession>
<feature type="domain" description="EAL" evidence="1">
    <location>
        <begin position="1"/>
        <end position="236"/>
    </location>
</feature>